<organism evidence="7 8">
    <name type="scientific">Paraclostridium sordellii</name>
    <name type="common">Clostridium sordellii</name>
    <dbReference type="NCBI Taxonomy" id="1505"/>
    <lineage>
        <taxon>Bacteria</taxon>
        <taxon>Bacillati</taxon>
        <taxon>Bacillota</taxon>
        <taxon>Clostridia</taxon>
        <taxon>Peptostreptococcales</taxon>
        <taxon>Peptostreptococcaceae</taxon>
        <taxon>Paraclostridium</taxon>
    </lineage>
</organism>
<accession>A0A0C7R631</accession>
<dbReference type="InterPro" id="IPR004029">
    <property type="entry name" value="UreE_N"/>
</dbReference>
<evidence type="ECO:0000256" key="1">
    <source>
        <dbReference type="ARBA" id="ARBA00004496"/>
    </source>
</evidence>
<dbReference type="GO" id="GO:0005737">
    <property type="term" value="C:cytoplasm"/>
    <property type="evidence" value="ECO:0007669"/>
    <property type="project" value="UniProtKB-SubCell"/>
</dbReference>
<dbReference type="Proteomes" id="UP000049127">
    <property type="component" value="Unassembled WGS sequence"/>
</dbReference>
<sequence>MLAEKVIGKISDIKFIDKKVDYIDIEWHEAFKKLHKKISGNGIEVGIKLSNDILTRGLRQGDVLGINEDTIIAVNIPPSKALVINVDNPNLIPKVCYEIGNKHATLFRGETDNQFITIFDEPMKIMLEKLGVSVEEKEVKFDFEKSISSSINNHHH</sequence>
<keyword evidence="2 5" id="KW-0963">Cytoplasm</keyword>
<dbReference type="GO" id="GO:0051082">
    <property type="term" value="F:unfolded protein binding"/>
    <property type="evidence" value="ECO:0007669"/>
    <property type="project" value="UniProtKB-UniRule"/>
</dbReference>
<evidence type="ECO:0000259" key="6">
    <source>
        <dbReference type="SMART" id="SM00988"/>
    </source>
</evidence>
<comment type="function">
    <text evidence="5">Involved in urease metallocenter assembly. Binds nickel. Probably functions as a nickel donor during metallocenter assembly.</text>
</comment>
<feature type="domain" description="UreE urease accessory N-terminal" evidence="6">
    <location>
        <begin position="6"/>
        <end position="72"/>
    </location>
</feature>
<proteinExistence type="inferred from homology"/>
<dbReference type="GO" id="GO:0006457">
    <property type="term" value="P:protein folding"/>
    <property type="evidence" value="ECO:0007669"/>
    <property type="project" value="InterPro"/>
</dbReference>
<dbReference type="Pfam" id="PF02814">
    <property type="entry name" value="UreE_N"/>
    <property type="match status" value="1"/>
</dbReference>
<dbReference type="RefSeq" id="WP_055341880.1">
    <property type="nucleotide sequence ID" value="NZ_CDNI01000003.1"/>
</dbReference>
<dbReference type="Gene3D" id="2.60.260.20">
    <property type="entry name" value="Urease metallochaperone UreE, N-terminal domain"/>
    <property type="match status" value="1"/>
</dbReference>
<name>A0A0C7R631_PARSO</name>
<gene>
    <name evidence="7" type="primary">UreE</name>
    <name evidence="5" type="synonym">ureE</name>
    <name evidence="7" type="ORF">R28058_13221</name>
</gene>
<dbReference type="CDD" id="cd00571">
    <property type="entry name" value="UreE"/>
    <property type="match status" value="1"/>
</dbReference>
<comment type="similarity">
    <text evidence="5">Belongs to the UreE family.</text>
</comment>
<evidence type="ECO:0000256" key="2">
    <source>
        <dbReference type="ARBA" id="ARBA00022490"/>
    </source>
</evidence>
<evidence type="ECO:0000313" key="7">
    <source>
        <dbReference type="EMBL" id="CEQ03589.1"/>
    </source>
</evidence>
<evidence type="ECO:0000313" key="8">
    <source>
        <dbReference type="Proteomes" id="UP000049127"/>
    </source>
</evidence>
<dbReference type="OrthoDB" id="9810882at2"/>
<dbReference type="SMART" id="SM00988">
    <property type="entry name" value="UreE_N"/>
    <property type="match status" value="1"/>
</dbReference>
<dbReference type="EMBL" id="CEKZ01000003">
    <property type="protein sequence ID" value="CEQ03589.1"/>
    <property type="molecule type" value="Genomic_DNA"/>
</dbReference>
<evidence type="ECO:0000256" key="5">
    <source>
        <dbReference type="HAMAP-Rule" id="MF_00822"/>
    </source>
</evidence>
<reference evidence="7 8" key="1">
    <citation type="submission" date="2015-01" db="EMBL/GenBank/DDBJ databases">
        <authorList>
            <person name="Aslett A.Martin."/>
            <person name="De Silva Nishadi"/>
        </authorList>
    </citation>
    <scope>NUCLEOTIDE SEQUENCE [LARGE SCALE GENOMIC DNA]</scope>
    <source>
        <strain evidence="7 8">R28058</strain>
    </source>
</reference>
<dbReference type="GO" id="GO:0065003">
    <property type="term" value="P:protein-containing complex assembly"/>
    <property type="evidence" value="ECO:0007669"/>
    <property type="project" value="InterPro"/>
</dbReference>
<dbReference type="Gene3D" id="3.30.70.790">
    <property type="entry name" value="UreE, C-terminal domain"/>
    <property type="match status" value="1"/>
</dbReference>
<dbReference type="HAMAP" id="MF_00822">
    <property type="entry name" value="UreE"/>
    <property type="match status" value="1"/>
</dbReference>
<evidence type="ECO:0000256" key="4">
    <source>
        <dbReference type="ARBA" id="ARBA00023186"/>
    </source>
</evidence>
<dbReference type="Pfam" id="PF05194">
    <property type="entry name" value="UreE_C"/>
    <property type="match status" value="1"/>
</dbReference>
<dbReference type="AlphaFoldDB" id="A0A0C7R631"/>
<evidence type="ECO:0000256" key="3">
    <source>
        <dbReference type="ARBA" id="ARBA00022596"/>
    </source>
</evidence>
<dbReference type="GO" id="GO:0019627">
    <property type="term" value="P:urea metabolic process"/>
    <property type="evidence" value="ECO:0007669"/>
    <property type="project" value="InterPro"/>
</dbReference>
<dbReference type="PIRSF" id="PIRSF036402">
    <property type="entry name" value="Ureas_acces_UreE"/>
    <property type="match status" value="1"/>
</dbReference>
<dbReference type="InterPro" id="IPR012406">
    <property type="entry name" value="UreE"/>
</dbReference>
<dbReference type="SUPFAM" id="SSF69737">
    <property type="entry name" value="Urease metallochaperone UreE, C-terminal domain"/>
    <property type="match status" value="1"/>
</dbReference>
<dbReference type="InterPro" id="IPR036118">
    <property type="entry name" value="UreE_N_sf"/>
</dbReference>
<comment type="subcellular location">
    <subcellularLocation>
        <location evidence="1 5">Cytoplasm</location>
    </subcellularLocation>
</comment>
<dbReference type="GO" id="GO:0016151">
    <property type="term" value="F:nickel cation binding"/>
    <property type="evidence" value="ECO:0007669"/>
    <property type="project" value="UniProtKB-UniRule"/>
</dbReference>
<keyword evidence="3 5" id="KW-0533">Nickel</keyword>
<protein>
    <recommendedName>
        <fullName evidence="5">Urease accessory protein UreE</fullName>
    </recommendedName>
</protein>
<dbReference type="SUPFAM" id="SSF69287">
    <property type="entry name" value="Urease metallochaperone UreE, N-terminal domain"/>
    <property type="match status" value="1"/>
</dbReference>
<dbReference type="InterPro" id="IPR007864">
    <property type="entry name" value="UreE_C_dom"/>
</dbReference>
<keyword evidence="4 5" id="KW-0143">Chaperone</keyword>